<dbReference type="InterPro" id="IPR004090">
    <property type="entry name" value="Chemotax_Me-accpt_rcpt"/>
</dbReference>
<evidence type="ECO:0000256" key="2">
    <source>
        <dbReference type="ARBA" id="ARBA00029447"/>
    </source>
</evidence>
<dbReference type="Pfam" id="PF13426">
    <property type="entry name" value="PAS_9"/>
    <property type="match status" value="1"/>
</dbReference>
<dbReference type="Pfam" id="PF00015">
    <property type="entry name" value="MCPsignal"/>
    <property type="match status" value="1"/>
</dbReference>
<evidence type="ECO:0000256" key="3">
    <source>
        <dbReference type="PROSITE-ProRule" id="PRU00284"/>
    </source>
</evidence>
<name>A0A385YYK4_9BACL</name>
<dbReference type="OrthoDB" id="9765776at2"/>
<evidence type="ECO:0000259" key="4">
    <source>
        <dbReference type="PROSITE" id="PS50111"/>
    </source>
</evidence>
<accession>A0A385YYK4</accession>
<reference evidence="7" key="1">
    <citation type="submission" date="2018-09" db="EMBL/GenBank/DDBJ databases">
        <authorList>
            <person name="Zhu H."/>
        </authorList>
    </citation>
    <scope>NUCLEOTIDE SEQUENCE [LARGE SCALE GENOMIC DNA]</scope>
    <source>
        <strain evidence="7">K2R23-3</strain>
    </source>
</reference>
<dbReference type="Proteomes" id="UP000265725">
    <property type="component" value="Chromosome"/>
</dbReference>
<dbReference type="PANTHER" id="PTHR32089">
    <property type="entry name" value="METHYL-ACCEPTING CHEMOTAXIS PROTEIN MCPB"/>
    <property type="match status" value="1"/>
</dbReference>
<evidence type="ECO:0000256" key="1">
    <source>
        <dbReference type="ARBA" id="ARBA00023224"/>
    </source>
</evidence>
<feature type="domain" description="Methyl-accepting transducer" evidence="4">
    <location>
        <begin position="134"/>
        <end position="302"/>
    </location>
</feature>
<evidence type="ECO:0000313" key="7">
    <source>
        <dbReference type="Proteomes" id="UP000265725"/>
    </source>
</evidence>
<proteinExistence type="inferred from homology"/>
<dbReference type="GO" id="GO:0007165">
    <property type="term" value="P:signal transduction"/>
    <property type="evidence" value="ECO:0007669"/>
    <property type="project" value="UniProtKB-KW"/>
</dbReference>
<dbReference type="PANTHER" id="PTHR32089:SF112">
    <property type="entry name" value="LYSOZYME-LIKE PROTEIN-RELATED"/>
    <property type="match status" value="1"/>
</dbReference>
<dbReference type="CDD" id="cd00130">
    <property type="entry name" value="PAS"/>
    <property type="match status" value="1"/>
</dbReference>
<dbReference type="KEGG" id="paek:D3873_01030"/>
<organism evidence="6 7">
    <name type="scientific">Paenisporosarcina cavernae</name>
    <dbReference type="NCBI Taxonomy" id="2320858"/>
    <lineage>
        <taxon>Bacteria</taxon>
        <taxon>Bacillati</taxon>
        <taxon>Bacillota</taxon>
        <taxon>Bacilli</taxon>
        <taxon>Bacillales</taxon>
        <taxon>Caryophanaceae</taxon>
        <taxon>Paenisporosarcina</taxon>
    </lineage>
</organism>
<dbReference type="PROSITE" id="PS50111">
    <property type="entry name" value="CHEMOTAXIS_TRANSDUC_2"/>
    <property type="match status" value="1"/>
</dbReference>
<dbReference type="Gene3D" id="1.10.287.950">
    <property type="entry name" value="Methyl-accepting chemotaxis protein"/>
    <property type="match status" value="1"/>
</dbReference>
<keyword evidence="1 3" id="KW-0807">Transducer</keyword>
<evidence type="ECO:0000313" key="6">
    <source>
        <dbReference type="EMBL" id="AYC30738.1"/>
    </source>
</evidence>
<dbReference type="AlphaFoldDB" id="A0A385YYK4"/>
<keyword evidence="7" id="KW-1185">Reference proteome</keyword>
<feature type="domain" description="PAS" evidence="5">
    <location>
        <begin position="10"/>
        <end position="52"/>
    </location>
</feature>
<evidence type="ECO:0000259" key="5">
    <source>
        <dbReference type="PROSITE" id="PS50112"/>
    </source>
</evidence>
<gene>
    <name evidence="6" type="ORF">D3873_01030</name>
</gene>
<sequence length="302" mass="34354">MQTMMEQVTNEHLLRSIQEHVAIIRFNEKREVAYVNPLFAETMGYSTEEMMGMKHATFCFDEFSRSRDYQTFWNELYSGKSFQDKIERKTKSNERIWLEATYMPIFSEDHSEVLGVAKIATNITDRHNYTVEMADELKQMSETLSKKSNEGKEDSEHLLQTIHQIQKESVMNQENLVQLQEQAKDITAVVKTIREIAAQTNLLALNAAIEAARAGEHGRGFDVVAKEVRNLSNKVAQSIGEVKENIDTIIHKIDHVSESVTSISSKVDVGTTQLQKTVSNFDDIASASNSLDEQAHVFLETM</sequence>
<dbReference type="NCBIfam" id="TIGR00229">
    <property type="entry name" value="sensory_box"/>
    <property type="match status" value="1"/>
</dbReference>
<dbReference type="SMART" id="SM00283">
    <property type="entry name" value="MA"/>
    <property type="match status" value="1"/>
</dbReference>
<dbReference type="GO" id="GO:0004888">
    <property type="term" value="F:transmembrane signaling receptor activity"/>
    <property type="evidence" value="ECO:0007669"/>
    <property type="project" value="InterPro"/>
</dbReference>
<dbReference type="GO" id="GO:0016020">
    <property type="term" value="C:membrane"/>
    <property type="evidence" value="ECO:0007669"/>
    <property type="project" value="InterPro"/>
</dbReference>
<dbReference type="InterPro" id="IPR004089">
    <property type="entry name" value="MCPsignal_dom"/>
</dbReference>
<dbReference type="SUPFAM" id="SSF55785">
    <property type="entry name" value="PYP-like sensor domain (PAS domain)"/>
    <property type="match status" value="1"/>
</dbReference>
<dbReference type="PRINTS" id="PR00260">
    <property type="entry name" value="CHEMTRNSDUCR"/>
</dbReference>
<dbReference type="SUPFAM" id="SSF58104">
    <property type="entry name" value="Methyl-accepting chemotaxis protein (MCP) signaling domain"/>
    <property type="match status" value="1"/>
</dbReference>
<dbReference type="GO" id="GO:0006935">
    <property type="term" value="P:chemotaxis"/>
    <property type="evidence" value="ECO:0007669"/>
    <property type="project" value="InterPro"/>
</dbReference>
<dbReference type="InterPro" id="IPR000014">
    <property type="entry name" value="PAS"/>
</dbReference>
<dbReference type="Gene3D" id="3.30.450.20">
    <property type="entry name" value="PAS domain"/>
    <property type="match status" value="1"/>
</dbReference>
<dbReference type="EMBL" id="CP032418">
    <property type="protein sequence ID" value="AYC30738.1"/>
    <property type="molecule type" value="Genomic_DNA"/>
</dbReference>
<dbReference type="PROSITE" id="PS50112">
    <property type="entry name" value="PAS"/>
    <property type="match status" value="1"/>
</dbReference>
<dbReference type="InterPro" id="IPR035965">
    <property type="entry name" value="PAS-like_dom_sf"/>
</dbReference>
<protein>
    <submittedName>
        <fullName evidence="6">PAS domain S-box protein</fullName>
    </submittedName>
</protein>
<comment type="similarity">
    <text evidence="2">Belongs to the methyl-accepting chemotaxis (MCP) protein family.</text>
</comment>